<evidence type="ECO:0000313" key="2">
    <source>
        <dbReference type="EMBL" id="CAG9773485.1"/>
    </source>
</evidence>
<keyword evidence="1" id="KW-1133">Transmembrane helix</keyword>
<organism evidence="2 3">
    <name type="scientific">Ceutorhynchus assimilis</name>
    <name type="common">cabbage seed weevil</name>
    <dbReference type="NCBI Taxonomy" id="467358"/>
    <lineage>
        <taxon>Eukaryota</taxon>
        <taxon>Metazoa</taxon>
        <taxon>Ecdysozoa</taxon>
        <taxon>Arthropoda</taxon>
        <taxon>Hexapoda</taxon>
        <taxon>Insecta</taxon>
        <taxon>Pterygota</taxon>
        <taxon>Neoptera</taxon>
        <taxon>Endopterygota</taxon>
        <taxon>Coleoptera</taxon>
        <taxon>Polyphaga</taxon>
        <taxon>Cucujiformia</taxon>
        <taxon>Curculionidae</taxon>
        <taxon>Ceutorhynchinae</taxon>
        <taxon>Ceutorhynchus</taxon>
    </lineage>
</organism>
<evidence type="ECO:0000313" key="3">
    <source>
        <dbReference type="Proteomes" id="UP001152799"/>
    </source>
</evidence>
<name>A0A9N9QJV6_9CUCU</name>
<protein>
    <submittedName>
        <fullName evidence="2">Uncharacterized protein</fullName>
    </submittedName>
</protein>
<gene>
    <name evidence="2" type="ORF">CEUTPL_LOCUS13875</name>
</gene>
<sequence>MFNYSLVKSVNCFFPLIWDSNTSTQEHPIISQNFFGFLKFSTFLALLFLFLIQPQAKDEQIKLFSITTIQTYLKDNIFVGGDCRVRILYITFSNKNEIPPPFLFLYLRNPYSVGEHYDFNSCLNIISKCKVLIILKLWRKTIQDTIHSTQTFRKRTGILISETKYFLNKSKSKWISVGFSLERKYEVVIKLGGIENNQHVIFNEDQWISFLHNQGIMLSFVYSNKTGWQPMRENGFQIHFVYMGDARIIKISQDGGNEVFLAGETMSELSNLVNLVKYRCDMLKFQEFSKYYNILVSGVSSKSGDLMNNLYKIISPSKNPNSANICCMLELLNFYSDCIIEDVESFACNEFVNSCIGK</sequence>
<dbReference type="AlphaFoldDB" id="A0A9N9QJV6"/>
<proteinExistence type="predicted"/>
<evidence type="ECO:0000256" key="1">
    <source>
        <dbReference type="SAM" id="Phobius"/>
    </source>
</evidence>
<keyword evidence="3" id="KW-1185">Reference proteome</keyword>
<reference evidence="2" key="1">
    <citation type="submission" date="2022-01" db="EMBL/GenBank/DDBJ databases">
        <authorList>
            <person name="King R."/>
        </authorList>
    </citation>
    <scope>NUCLEOTIDE SEQUENCE</scope>
</reference>
<dbReference type="OrthoDB" id="6768731at2759"/>
<feature type="transmembrane region" description="Helical" evidence="1">
    <location>
        <begin position="34"/>
        <end position="52"/>
    </location>
</feature>
<keyword evidence="1" id="KW-0812">Transmembrane</keyword>
<dbReference type="EMBL" id="OU892285">
    <property type="protein sequence ID" value="CAG9773485.1"/>
    <property type="molecule type" value="Genomic_DNA"/>
</dbReference>
<accession>A0A9N9QJV6</accession>
<keyword evidence="1" id="KW-0472">Membrane</keyword>
<dbReference type="Proteomes" id="UP001152799">
    <property type="component" value="Chromosome 9"/>
</dbReference>